<keyword evidence="6" id="KW-1185">Reference proteome</keyword>
<dbReference type="PANTHER" id="PTHR42659">
    <property type="entry name" value="XANTHINE DEHYDROGENASE SUBUNIT C-RELATED"/>
    <property type="match status" value="1"/>
</dbReference>
<dbReference type="Pfam" id="PF03450">
    <property type="entry name" value="CO_deh_flav_C"/>
    <property type="match status" value="1"/>
</dbReference>
<dbReference type="SMART" id="SM01092">
    <property type="entry name" value="CO_deh_flav_C"/>
    <property type="match status" value="1"/>
</dbReference>
<keyword evidence="3" id="KW-0560">Oxidoreductase</keyword>
<evidence type="ECO:0000313" key="5">
    <source>
        <dbReference type="EMBL" id="VBB09728.1"/>
    </source>
</evidence>
<dbReference type="GO" id="GO:0016491">
    <property type="term" value="F:oxidoreductase activity"/>
    <property type="evidence" value="ECO:0007669"/>
    <property type="project" value="UniProtKB-KW"/>
</dbReference>
<proteinExistence type="predicted"/>
<name>A0A498RKY9_9FIRM</name>
<feature type="domain" description="FAD-binding PCMH-type" evidence="4">
    <location>
        <begin position="1"/>
        <end position="163"/>
    </location>
</feature>
<dbReference type="InterPro" id="IPR036318">
    <property type="entry name" value="FAD-bd_PCMH-like_sf"/>
</dbReference>
<dbReference type="InterPro" id="IPR016169">
    <property type="entry name" value="FAD-bd_PCMH_sub2"/>
</dbReference>
<dbReference type="Pfam" id="PF00941">
    <property type="entry name" value="FAD_binding_5"/>
    <property type="match status" value="1"/>
</dbReference>
<dbReference type="PANTHER" id="PTHR42659:SF2">
    <property type="entry name" value="XANTHINE DEHYDROGENASE SUBUNIT C-RELATED"/>
    <property type="match status" value="1"/>
</dbReference>
<dbReference type="Gene3D" id="3.30.465.10">
    <property type="match status" value="1"/>
</dbReference>
<dbReference type="RefSeq" id="WP_122630539.1">
    <property type="nucleotide sequence ID" value="NZ_UPPP01000133.1"/>
</dbReference>
<evidence type="ECO:0000313" key="6">
    <source>
        <dbReference type="Proteomes" id="UP000277811"/>
    </source>
</evidence>
<keyword evidence="2" id="KW-0274">FAD</keyword>
<reference evidence="5 6" key="1">
    <citation type="submission" date="2018-06" db="EMBL/GenBank/DDBJ databases">
        <authorList>
            <person name="Strepis N."/>
        </authorList>
    </citation>
    <scope>NUCLEOTIDE SEQUENCE [LARGE SCALE GENOMIC DNA]</scope>
    <source>
        <strain evidence="5">LUCI</strain>
    </source>
</reference>
<dbReference type="SUPFAM" id="SSF55447">
    <property type="entry name" value="CO dehydrogenase flavoprotein C-terminal domain-like"/>
    <property type="match status" value="1"/>
</dbReference>
<dbReference type="OrthoDB" id="9803647at2"/>
<dbReference type="InterPro" id="IPR016166">
    <property type="entry name" value="FAD-bd_PCMH"/>
</dbReference>
<accession>A0A498RKY9</accession>
<dbReference type="Proteomes" id="UP000277811">
    <property type="component" value="Unassembled WGS sequence"/>
</dbReference>
<dbReference type="GO" id="GO:0071949">
    <property type="term" value="F:FAD binding"/>
    <property type="evidence" value="ECO:0007669"/>
    <property type="project" value="InterPro"/>
</dbReference>
<dbReference type="InterPro" id="IPR036683">
    <property type="entry name" value="CO_DH_flav_C_dom_sf"/>
</dbReference>
<evidence type="ECO:0000256" key="2">
    <source>
        <dbReference type="ARBA" id="ARBA00022827"/>
    </source>
</evidence>
<keyword evidence="1" id="KW-0285">Flavoprotein</keyword>
<dbReference type="InterPro" id="IPR005107">
    <property type="entry name" value="CO_DH_flav_C"/>
</dbReference>
<dbReference type="PROSITE" id="PS51387">
    <property type="entry name" value="FAD_PCMH"/>
    <property type="match status" value="1"/>
</dbReference>
<dbReference type="AlphaFoldDB" id="A0A498RKY9"/>
<protein>
    <recommendedName>
        <fullName evidence="4">FAD-binding PCMH-type domain-containing protein</fullName>
    </recommendedName>
</protein>
<sequence>MFTIKDLVQPDTMDAAYRLLVDGPNNTVLGGCAFLRIGSKQIDTAIDLSKLNLDTIREQADYIEVGAMATFRMVETHPGLRQNFNGLLPKAVGNIIGVQFRNVVTVGASVYAKYGFSDLITALLALDTDVELYKAGRMPLAEFLDRPYSKDILVRIFIKKDGRRASYQHLRNSASDYPILNVAVAHGNGRWTVVAGARPLRAKIAGQASEQLSASAGAGSPDIDGIAATAAAELDFGSNLRGTGEYRRAMCQVLVKRAIEEVIA</sequence>
<evidence type="ECO:0000259" key="4">
    <source>
        <dbReference type="PROSITE" id="PS51387"/>
    </source>
</evidence>
<dbReference type="InterPro" id="IPR051312">
    <property type="entry name" value="Diverse_Substr_Oxidored"/>
</dbReference>
<dbReference type="InterPro" id="IPR002346">
    <property type="entry name" value="Mopterin_DH_FAD-bd"/>
</dbReference>
<evidence type="ECO:0000256" key="1">
    <source>
        <dbReference type="ARBA" id="ARBA00022630"/>
    </source>
</evidence>
<dbReference type="SUPFAM" id="SSF56176">
    <property type="entry name" value="FAD-binding/transporter-associated domain-like"/>
    <property type="match status" value="1"/>
</dbReference>
<dbReference type="Gene3D" id="3.30.390.50">
    <property type="entry name" value="CO dehydrogenase flavoprotein, C-terminal domain"/>
    <property type="match status" value="1"/>
</dbReference>
<organism evidence="5 6">
    <name type="scientific">Lucifera butyrica</name>
    <dbReference type="NCBI Taxonomy" id="1351585"/>
    <lineage>
        <taxon>Bacteria</taxon>
        <taxon>Bacillati</taxon>
        <taxon>Bacillota</taxon>
        <taxon>Negativicutes</taxon>
        <taxon>Veillonellales</taxon>
        <taxon>Veillonellaceae</taxon>
        <taxon>Lucifera</taxon>
    </lineage>
</organism>
<gene>
    <name evidence="5" type="ORF">LUCI_5026</name>
</gene>
<dbReference type="EMBL" id="UPPP01000133">
    <property type="protein sequence ID" value="VBB09728.1"/>
    <property type="molecule type" value="Genomic_DNA"/>
</dbReference>
<evidence type="ECO:0000256" key="3">
    <source>
        <dbReference type="ARBA" id="ARBA00023002"/>
    </source>
</evidence>